<keyword evidence="2" id="KW-0378">Hydrolase</keyword>
<organism evidence="2 3">
    <name type="scientific">Actinacidiphila polyblastidii</name>
    <dbReference type="NCBI Taxonomy" id="3110430"/>
    <lineage>
        <taxon>Bacteria</taxon>
        <taxon>Bacillati</taxon>
        <taxon>Actinomycetota</taxon>
        <taxon>Actinomycetes</taxon>
        <taxon>Kitasatosporales</taxon>
        <taxon>Streptomycetaceae</taxon>
        <taxon>Actinacidiphila</taxon>
    </lineage>
</organism>
<keyword evidence="2" id="KW-0540">Nuclease</keyword>
<dbReference type="SUPFAM" id="SSF56219">
    <property type="entry name" value="DNase I-like"/>
    <property type="match status" value="1"/>
</dbReference>
<comment type="caution">
    <text evidence="2">The sequence shown here is derived from an EMBL/GenBank/DDBJ whole genome shotgun (WGS) entry which is preliminary data.</text>
</comment>
<protein>
    <submittedName>
        <fullName evidence="2">Endonuclease/exonuclease/phosphatase family protein</fullName>
    </submittedName>
</protein>
<accession>A0ABU7PD01</accession>
<evidence type="ECO:0000313" key="3">
    <source>
        <dbReference type="Proteomes" id="UP001344658"/>
    </source>
</evidence>
<dbReference type="InterPro" id="IPR005135">
    <property type="entry name" value="Endo/exonuclease/phosphatase"/>
</dbReference>
<keyword evidence="3" id="KW-1185">Reference proteome</keyword>
<evidence type="ECO:0000259" key="1">
    <source>
        <dbReference type="Pfam" id="PF03372"/>
    </source>
</evidence>
<name>A0ABU7PD01_9ACTN</name>
<keyword evidence="2" id="KW-0255">Endonuclease</keyword>
<dbReference type="Proteomes" id="UP001344658">
    <property type="component" value="Unassembled WGS sequence"/>
</dbReference>
<reference evidence="2 3" key="1">
    <citation type="submission" date="2023-12" db="EMBL/GenBank/DDBJ databases">
        <title>Streptomyces sp. V4-01.</title>
        <authorList>
            <person name="Somphong A."/>
            <person name="Phongsopitanun W."/>
        </authorList>
    </citation>
    <scope>NUCLEOTIDE SEQUENCE [LARGE SCALE GENOMIC DNA]</scope>
    <source>
        <strain evidence="2 3">V4-01</strain>
    </source>
</reference>
<dbReference type="EMBL" id="JAZEWV010000012">
    <property type="protein sequence ID" value="MEE4543681.1"/>
    <property type="molecule type" value="Genomic_DNA"/>
</dbReference>
<sequence>MTPAADQLSLLGPAGPRHEAATDAARLVVFNAQHASPPRAYRQAEWLAGQDCADLLVVTEVGVGPGGAALTAALAEHGYASVLAPQPAAADYRTVLASRGAPLVPVPSGAGVLPHRAPAATAVIGGRPVLLLGLYVPSRGPKERRNESKRAFQAAVTEALPGLVASAGGLVIAAGDLNVVEPGHQPHHAVYGQWEYDFYRSFAAARLTDAFRALHPETAAHSWYGRSGQGYRFDHAFVTAPHSGQVRRCDYEQEPVALGLSDHAALALVVALDTPGSM</sequence>
<dbReference type="GO" id="GO:0004519">
    <property type="term" value="F:endonuclease activity"/>
    <property type="evidence" value="ECO:0007669"/>
    <property type="project" value="UniProtKB-KW"/>
</dbReference>
<dbReference type="Pfam" id="PF03372">
    <property type="entry name" value="Exo_endo_phos"/>
    <property type="match status" value="1"/>
</dbReference>
<dbReference type="InterPro" id="IPR036691">
    <property type="entry name" value="Endo/exonu/phosph_ase_sf"/>
</dbReference>
<proteinExistence type="predicted"/>
<dbReference type="Gene3D" id="3.60.10.10">
    <property type="entry name" value="Endonuclease/exonuclease/phosphatase"/>
    <property type="match status" value="1"/>
</dbReference>
<dbReference type="RefSeq" id="WP_330796335.1">
    <property type="nucleotide sequence ID" value="NZ_JAZEWV010000012.1"/>
</dbReference>
<evidence type="ECO:0000313" key="2">
    <source>
        <dbReference type="EMBL" id="MEE4543681.1"/>
    </source>
</evidence>
<feature type="domain" description="Endonuclease/exonuclease/phosphatase" evidence="1">
    <location>
        <begin position="30"/>
        <end position="263"/>
    </location>
</feature>
<gene>
    <name evidence="2" type="ORF">V2S66_17095</name>
</gene>